<organism evidence="3 4">
    <name type="scientific">Planctomyces bekefii</name>
    <dbReference type="NCBI Taxonomy" id="1653850"/>
    <lineage>
        <taxon>Bacteria</taxon>
        <taxon>Pseudomonadati</taxon>
        <taxon>Planctomycetota</taxon>
        <taxon>Planctomycetia</taxon>
        <taxon>Planctomycetales</taxon>
        <taxon>Planctomycetaceae</taxon>
        <taxon>Planctomyces</taxon>
    </lineage>
</organism>
<dbReference type="PANTHER" id="PTHR12128">
    <property type="entry name" value="DIHYDRODIPICOLINATE SYNTHASE"/>
    <property type="match status" value="1"/>
</dbReference>
<feature type="non-terminal residue" evidence="3">
    <location>
        <position position="1"/>
    </location>
</feature>
<dbReference type="PANTHER" id="PTHR12128:SF66">
    <property type="entry name" value="4-HYDROXY-2-OXOGLUTARATE ALDOLASE, MITOCHONDRIAL"/>
    <property type="match status" value="1"/>
</dbReference>
<dbReference type="CDD" id="cd00408">
    <property type="entry name" value="DHDPS-like"/>
    <property type="match status" value="1"/>
</dbReference>
<comment type="caution">
    <text evidence="3">The sequence shown here is derived from an EMBL/GenBank/DDBJ whole genome shotgun (WGS) entry which is preliminary data.</text>
</comment>
<keyword evidence="4" id="KW-1185">Reference proteome</keyword>
<evidence type="ECO:0000256" key="2">
    <source>
        <dbReference type="ARBA" id="ARBA00023239"/>
    </source>
</evidence>
<dbReference type="GO" id="GO:0008840">
    <property type="term" value="F:4-hydroxy-tetrahydrodipicolinate synthase activity"/>
    <property type="evidence" value="ECO:0007669"/>
    <property type="project" value="TreeGrafter"/>
</dbReference>
<proteinExistence type="inferred from homology"/>
<dbReference type="InterPro" id="IPR013785">
    <property type="entry name" value="Aldolase_TIM"/>
</dbReference>
<dbReference type="InterPro" id="IPR002220">
    <property type="entry name" value="DapA-like"/>
</dbReference>
<keyword evidence="2" id="KW-0456">Lyase</keyword>
<dbReference type="AlphaFoldDB" id="A0A5C6M2N2"/>
<name>A0A5C6M2N2_9PLAN</name>
<dbReference type="Proteomes" id="UP000321083">
    <property type="component" value="Unassembled WGS sequence"/>
</dbReference>
<sequence>ILVYHNIPLTSVDLTTDHLLQLFEERAIAGVKMSHPEPDRQCQLLQAAQGRFAVYAGIDTAAFEGLCHGSHGWISGIPSTVPRPARRLYDLIAVDGNLPAARELWSLLAPLMRLQFQAYHSRGEGAHWFSTMKAALNMIGPPVGDPQAPIRPLPVQHRETLAKMLQNLGYQVKSGQ</sequence>
<accession>A0A5C6M2N2</accession>
<evidence type="ECO:0000256" key="1">
    <source>
        <dbReference type="ARBA" id="ARBA00007592"/>
    </source>
</evidence>
<dbReference type="SUPFAM" id="SSF51569">
    <property type="entry name" value="Aldolase"/>
    <property type="match status" value="1"/>
</dbReference>
<evidence type="ECO:0008006" key="5">
    <source>
        <dbReference type="Google" id="ProtNLM"/>
    </source>
</evidence>
<reference evidence="3 4" key="2">
    <citation type="submission" date="2019-08" db="EMBL/GenBank/DDBJ databases">
        <authorList>
            <person name="Henke P."/>
        </authorList>
    </citation>
    <scope>NUCLEOTIDE SEQUENCE [LARGE SCALE GENOMIC DNA]</scope>
    <source>
        <strain evidence="3">Phe10_nw2017</strain>
    </source>
</reference>
<evidence type="ECO:0000313" key="4">
    <source>
        <dbReference type="Proteomes" id="UP000321083"/>
    </source>
</evidence>
<dbReference type="Gene3D" id="3.20.20.70">
    <property type="entry name" value="Aldolase class I"/>
    <property type="match status" value="1"/>
</dbReference>
<reference evidence="3 4" key="1">
    <citation type="submission" date="2019-08" db="EMBL/GenBank/DDBJ databases">
        <title>100 year-old enigma solved: identification of Planctomyces bekefii, the type genus and species of the phylum Planctomycetes.</title>
        <authorList>
            <person name="Svetlana D.N."/>
            <person name="Overmann J."/>
        </authorList>
    </citation>
    <scope>NUCLEOTIDE SEQUENCE [LARGE SCALE GENOMIC DNA]</scope>
    <source>
        <strain evidence="3">Phe10_nw2017</strain>
    </source>
</reference>
<comment type="similarity">
    <text evidence="1">Belongs to the DapA family.</text>
</comment>
<dbReference type="EMBL" id="SRHE01000704">
    <property type="protein sequence ID" value="TWW08365.1"/>
    <property type="molecule type" value="Genomic_DNA"/>
</dbReference>
<evidence type="ECO:0000313" key="3">
    <source>
        <dbReference type="EMBL" id="TWW08365.1"/>
    </source>
</evidence>
<dbReference type="Pfam" id="PF00701">
    <property type="entry name" value="DHDPS"/>
    <property type="match status" value="1"/>
</dbReference>
<gene>
    <name evidence="3" type="ORF">E3A20_25070</name>
</gene>
<protein>
    <recommendedName>
        <fullName evidence="5">Dihydrodipicolinate synthase family protein</fullName>
    </recommendedName>
</protein>